<accession>A0A4S3KL02</accession>
<name>A0A4S3KL02_9GAMM</name>
<keyword evidence="2" id="KW-1185">Reference proteome</keyword>
<proteinExistence type="predicted"/>
<dbReference type="OrthoDB" id="246488at2"/>
<dbReference type="RefSeq" id="WP_136257104.1">
    <property type="nucleotide sequence ID" value="NZ_MWIO01000008.1"/>
</dbReference>
<evidence type="ECO:0000313" key="2">
    <source>
        <dbReference type="Proteomes" id="UP000306317"/>
    </source>
</evidence>
<dbReference type="Proteomes" id="UP000306317">
    <property type="component" value="Unassembled WGS sequence"/>
</dbReference>
<comment type="caution">
    <text evidence="1">The sequence shown here is derived from an EMBL/GenBank/DDBJ whole genome shotgun (WGS) entry which is preliminary data.</text>
</comment>
<evidence type="ECO:0008006" key="3">
    <source>
        <dbReference type="Google" id="ProtNLM"/>
    </source>
</evidence>
<dbReference type="AlphaFoldDB" id="A0A4S3KL02"/>
<reference evidence="1 2" key="1">
    <citation type="submission" date="2017-02" db="EMBL/GenBank/DDBJ databases">
        <title>Whole genome sequencing of Rhodanobacter lindaniclasticus DSM 17932.</title>
        <authorList>
            <person name="Kumar S."/>
            <person name="Patil P."/>
            <person name="Patil P.B."/>
        </authorList>
    </citation>
    <scope>NUCLEOTIDE SEQUENCE [LARGE SCALE GENOMIC DNA]</scope>
    <source>
        <strain evidence="1 2">DSM 17932</strain>
    </source>
</reference>
<organism evidence="1 2">
    <name type="scientific">Rhodanobacter lindaniclasticus</name>
    <dbReference type="NCBI Taxonomy" id="75310"/>
    <lineage>
        <taxon>Bacteria</taxon>
        <taxon>Pseudomonadati</taxon>
        <taxon>Pseudomonadota</taxon>
        <taxon>Gammaproteobacteria</taxon>
        <taxon>Lysobacterales</taxon>
        <taxon>Rhodanobacteraceae</taxon>
        <taxon>Rhodanobacter</taxon>
    </lineage>
</organism>
<dbReference type="EMBL" id="MWIO01000008">
    <property type="protein sequence ID" value="THD09456.1"/>
    <property type="molecule type" value="Genomic_DNA"/>
</dbReference>
<protein>
    <recommendedName>
        <fullName evidence="3">Bacterial Ig-like domain-containing protein</fullName>
    </recommendedName>
</protein>
<sequence length="109" mass="11932">MRVKLDAPIDGRDADYLAVVDRRDRLVEGHAKLENGETAWAFVPAGPWQPGTYRLAVHGTLEDAAGNRVNGRFEMPMGTVPKQVVDVFLVFHVVPSLSPEPTASSHVAR</sequence>
<gene>
    <name evidence="1" type="ORF">B1991_02330</name>
</gene>
<evidence type="ECO:0000313" key="1">
    <source>
        <dbReference type="EMBL" id="THD09456.1"/>
    </source>
</evidence>